<dbReference type="SUPFAM" id="SSF49329">
    <property type="entry name" value="Cu,Zn superoxide dismutase-like"/>
    <property type="match status" value="1"/>
</dbReference>
<dbReference type="Gene3D" id="2.60.40.200">
    <property type="entry name" value="Superoxide dismutase, copper/zinc binding domain"/>
    <property type="match status" value="1"/>
</dbReference>
<dbReference type="Proteomes" id="UP000027120">
    <property type="component" value="Unassembled WGS sequence"/>
</dbReference>
<comment type="similarity">
    <text evidence="3">Belongs to the Cu-Zn superoxide dismutase family.</text>
</comment>
<sequence length="139" mass="14723">METGATKATVKAVALISGATSVKGSLHFVQGPNGVTHVKGKITGLKPGLHGFHIHALGDTTNGCNSTGPHFNPLKKDHGAPSDNERHTGDLGNIVAGPDGVAEVSIADRMVNGLINKNFRSVHCRLYEIRLVLFFHQII</sequence>
<accession>A0A067EIV0</accession>
<dbReference type="SMR" id="A0A067EIV0"/>
<dbReference type="PANTHER" id="PTHR10003">
    <property type="entry name" value="SUPEROXIDE DISMUTASE CU-ZN -RELATED"/>
    <property type="match status" value="1"/>
</dbReference>
<dbReference type="InterPro" id="IPR018152">
    <property type="entry name" value="SOD_Cu/Zn_BS"/>
</dbReference>
<keyword evidence="6" id="KW-0049">Antioxidant</keyword>
<dbReference type="AlphaFoldDB" id="A0A067EIV0"/>
<dbReference type="GO" id="GO:0004784">
    <property type="term" value="F:superoxide dismutase activity"/>
    <property type="evidence" value="ECO:0007669"/>
    <property type="project" value="UniProtKB-EC"/>
</dbReference>
<evidence type="ECO:0000256" key="7">
    <source>
        <dbReference type="ARBA" id="ARBA00023008"/>
    </source>
</evidence>
<evidence type="ECO:0000313" key="10">
    <source>
        <dbReference type="EMBL" id="KDO55013.1"/>
    </source>
</evidence>
<evidence type="ECO:0000256" key="5">
    <source>
        <dbReference type="ARBA" id="ARBA00022833"/>
    </source>
</evidence>
<organism evidence="10 11">
    <name type="scientific">Citrus sinensis</name>
    <name type="common">Sweet orange</name>
    <name type="synonym">Citrus aurantium var. sinensis</name>
    <dbReference type="NCBI Taxonomy" id="2711"/>
    <lineage>
        <taxon>Eukaryota</taxon>
        <taxon>Viridiplantae</taxon>
        <taxon>Streptophyta</taxon>
        <taxon>Embryophyta</taxon>
        <taxon>Tracheophyta</taxon>
        <taxon>Spermatophyta</taxon>
        <taxon>Magnoliopsida</taxon>
        <taxon>eudicotyledons</taxon>
        <taxon>Gunneridae</taxon>
        <taxon>Pentapetalae</taxon>
        <taxon>rosids</taxon>
        <taxon>malvids</taxon>
        <taxon>Sapindales</taxon>
        <taxon>Rutaceae</taxon>
        <taxon>Aurantioideae</taxon>
        <taxon>Citrus</taxon>
    </lineage>
</organism>
<dbReference type="InterPro" id="IPR024134">
    <property type="entry name" value="SOD_Cu/Zn_/chaperone"/>
</dbReference>
<evidence type="ECO:0000256" key="1">
    <source>
        <dbReference type="ARBA" id="ARBA00001935"/>
    </source>
</evidence>
<dbReference type="InterPro" id="IPR036423">
    <property type="entry name" value="SOD-like_Cu/Zn_dom_sf"/>
</dbReference>
<feature type="domain" description="Superoxide dismutase copper/zinc binding" evidence="9">
    <location>
        <begin position="22"/>
        <end position="112"/>
    </location>
</feature>
<dbReference type="Pfam" id="PF00080">
    <property type="entry name" value="Sod_Cu"/>
    <property type="match status" value="1"/>
</dbReference>
<dbReference type="EC" id="1.15.1.1" evidence="4"/>
<comment type="cofactor">
    <cofactor evidence="1">
        <name>Cu cation</name>
        <dbReference type="ChEBI" id="CHEBI:23378"/>
    </cofactor>
</comment>
<proteinExistence type="inferred from homology"/>
<dbReference type="PRINTS" id="PR00068">
    <property type="entry name" value="CUZNDISMTASE"/>
</dbReference>
<reference evidence="10 11" key="1">
    <citation type="submission" date="2014-04" db="EMBL/GenBank/DDBJ databases">
        <authorList>
            <consortium name="International Citrus Genome Consortium"/>
            <person name="Gmitter F."/>
            <person name="Chen C."/>
            <person name="Farmerie W."/>
            <person name="Harkins T."/>
            <person name="Desany B."/>
            <person name="Mohiuddin M."/>
            <person name="Kodira C."/>
            <person name="Borodovsky M."/>
            <person name="Lomsadze A."/>
            <person name="Burns P."/>
            <person name="Jenkins J."/>
            <person name="Prochnik S."/>
            <person name="Shu S."/>
            <person name="Chapman J."/>
            <person name="Pitluck S."/>
            <person name="Schmutz J."/>
            <person name="Rokhsar D."/>
        </authorList>
    </citation>
    <scope>NUCLEOTIDE SEQUENCE</scope>
</reference>
<dbReference type="EMBL" id="KK784989">
    <property type="protein sequence ID" value="KDO55013.1"/>
    <property type="molecule type" value="Genomic_DNA"/>
</dbReference>
<comment type="catalytic activity">
    <reaction evidence="8">
        <text>2 superoxide + 2 H(+) = H2O2 + O2</text>
        <dbReference type="Rhea" id="RHEA:20696"/>
        <dbReference type="ChEBI" id="CHEBI:15378"/>
        <dbReference type="ChEBI" id="CHEBI:15379"/>
        <dbReference type="ChEBI" id="CHEBI:16240"/>
        <dbReference type="ChEBI" id="CHEBI:18421"/>
        <dbReference type="EC" id="1.15.1.1"/>
    </reaction>
</comment>
<comment type="cofactor">
    <cofactor evidence="2">
        <name>Zn(2+)</name>
        <dbReference type="ChEBI" id="CHEBI:29105"/>
    </cofactor>
</comment>
<evidence type="ECO:0000313" key="11">
    <source>
        <dbReference type="Proteomes" id="UP000027120"/>
    </source>
</evidence>
<dbReference type="CDD" id="cd00305">
    <property type="entry name" value="Cu-Zn_Superoxide_Dismutase"/>
    <property type="match status" value="1"/>
</dbReference>
<protein>
    <recommendedName>
        <fullName evidence="4">superoxide dismutase</fullName>
        <ecNumber evidence="4">1.15.1.1</ecNumber>
    </recommendedName>
</protein>
<evidence type="ECO:0000259" key="9">
    <source>
        <dbReference type="Pfam" id="PF00080"/>
    </source>
</evidence>
<dbReference type="InterPro" id="IPR001424">
    <property type="entry name" value="SOD_Cu_Zn_dom"/>
</dbReference>
<evidence type="ECO:0000256" key="6">
    <source>
        <dbReference type="ARBA" id="ARBA00022862"/>
    </source>
</evidence>
<gene>
    <name evidence="10" type="ORF">CISIN_1g030260mg</name>
</gene>
<evidence type="ECO:0000256" key="2">
    <source>
        <dbReference type="ARBA" id="ARBA00001947"/>
    </source>
</evidence>
<evidence type="ECO:0000256" key="8">
    <source>
        <dbReference type="ARBA" id="ARBA00049204"/>
    </source>
</evidence>
<keyword evidence="11" id="KW-1185">Reference proteome</keyword>
<dbReference type="GO" id="GO:0005507">
    <property type="term" value="F:copper ion binding"/>
    <property type="evidence" value="ECO:0007669"/>
    <property type="project" value="InterPro"/>
</dbReference>
<keyword evidence="5" id="KW-0862">Zinc</keyword>
<dbReference type="PROSITE" id="PS00087">
    <property type="entry name" value="SOD_CU_ZN_1"/>
    <property type="match status" value="1"/>
</dbReference>
<keyword evidence="7" id="KW-0186">Copper</keyword>
<evidence type="ECO:0000256" key="3">
    <source>
        <dbReference type="ARBA" id="ARBA00010457"/>
    </source>
</evidence>
<evidence type="ECO:0000256" key="4">
    <source>
        <dbReference type="ARBA" id="ARBA00012682"/>
    </source>
</evidence>
<name>A0A067EIV0_CITSI</name>